<keyword evidence="2" id="KW-1185">Reference proteome</keyword>
<evidence type="ECO:0000313" key="1">
    <source>
        <dbReference type="EMBL" id="SAK81639.1"/>
    </source>
</evidence>
<accession>A0A158CH38</accession>
<dbReference type="EMBL" id="FCOE02000021">
    <property type="protein sequence ID" value="SAK81639.1"/>
    <property type="molecule type" value="Genomic_DNA"/>
</dbReference>
<gene>
    <name evidence="1" type="ORF">AWB80_05230</name>
</gene>
<reference evidence="1" key="1">
    <citation type="submission" date="2016-01" db="EMBL/GenBank/DDBJ databases">
        <authorList>
            <person name="Peeters C."/>
        </authorList>
    </citation>
    <scope>NUCLEOTIDE SEQUENCE [LARGE SCALE GENOMIC DNA]</scope>
    <source>
        <strain evidence="1">LMG 29323</strain>
    </source>
</reference>
<dbReference type="Proteomes" id="UP000054911">
    <property type="component" value="Unassembled WGS sequence"/>
</dbReference>
<organism evidence="1 2">
    <name type="scientific">Caballeronia pedi</name>
    <dbReference type="NCBI Taxonomy" id="1777141"/>
    <lineage>
        <taxon>Bacteria</taxon>
        <taxon>Pseudomonadati</taxon>
        <taxon>Pseudomonadota</taxon>
        <taxon>Betaproteobacteria</taxon>
        <taxon>Burkholderiales</taxon>
        <taxon>Burkholderiaceae</taxon>
        <taxon>Caballeronia</taxon>
    </lineage>
</organism>
<evidence type="ECO:0000313" key="2">
    <source>
        <dbReference type="Proteomes" id="UP000054911"/>
    </source>
</evidence>
<protein>
    <submittedName>
        <fullName evidence="1">Uncharacterized protein</fullName>
    </submittedName>
</protein>
<dbReference type="AlphaFoldDB" id="A0A158CH38"/>
<sequence length="66" mass="7548">MWVQGGYFLDKRSMSFLRGAYQQTIPRFIPVGHNQAQQPIDVSRVAAEHSFSEIGLVTLERLENPE</sequence>
<name>A0A158CH38_9BURK</name>
<proteinExistence type="predicted"/>
<comment type="caution">
    <text evidence="1">The sequence shown here is derived from an EMBL/GenBank/DDBJ whole genome shotgun (WGS) entry which is preliminary data.</text>
</comment>